<dbReference type="HOGENOM" id="CLU_042529_11_4_9"/>
<keyword evidence="4" id="KW-1185">Reference proteome</keyword>
<accession>Q9K8Y4</accession>
<dbReference type="Pfam" id="PF00578">
    <property type="entry name" value="AhpC-TSA"/>
    <property type="match status" value="1"/>
</dbReference>
<proteinExistence type="predicted"/>
<reference evidence="3 4" key="1">
    <citation type="journal article" date="2000" name="Nucleic Acids Res.">
        <title>Complete genome sequence of the alkaliphilic bacterium Bacillus halodurans and genomic sequence comparison with Bacillus subtilis.</title>
        <authorList>
            <person name="Takami H."/>
            <person name="Nakasone K."/>
            <person name="Takaki Y."/>
            <person name="Maeno G."/>
            <person name="Sasaki R."/>
            <person name="Masui N."/>
            <person name="Fuji F."/>
            <person name="Hirama C."/>
            <person name="Nakamura Y."/>
            <person name="Ogasawara N."/>
            <person name="Kuhara S."/>
            <person name="Horikoshi K."/>
        </authorList>
    </citation>
    <scope>NUCLEOTIDE SEQUENCE [LARGE SCALE GENOMIC DNA]</scope>
    <source>
        <strain evidence="4">ATCC BAA-125 / DSM 18197 / FERM 7344 / JCM 9153 / C-125</strain>
    </source>
</reference>
<dbReference type="InterPro" id="IPR000866">
    <property type="entry name" value="AhpC/TSA"/>
</dbReference>
<dbReference type="PIR" id="D84008">
    <property type="entry name" value="D84008"/>
</dbReference>
<dbReference type="InterPro" id="IPR050553">
    <property type="entry name" value="Thioredoxin_ResA/DsbE_sf"/>
</dbReference>
<dbReference type="InterPro" id="IPR036249">
    <property type="entry name" value="Thioredoxin-like_sf"/>
</dbReference>
<dbReference type="PROSITE" id="PS51352">
    <property type="entry name" value="THIOREDOXIN_2"/>
    <property type="match status" value="1"/>
</dbReference>
<keyword evidence="1" id="KW-1015">Disulfide bond</keyword>
<feature type="domain" description="Thioredoxin" evidence="2">
    <location>
        <begin position="45"/>
        <end position="184"/>
    </location>
</feature>
<dbReference type="CDD" id="cd02966">
    <property type="entry name" value="TlpA_like_family"/>
    <property type="match status" value="1"/>
</dbReference>
<sequence length="184" mass="20947">MKGKQAFYRSFLILALCTVGYFYSQSEHVYRPVDKEAITTFNEGVQVGQRAVPFSLTTLEGQVVDLSSLRGQPVILHFFATWCPVCQDEMPSLVKLDKEYRQKGGQFLAINLTNQESSIKDVRAFVQHYRAEFDPLLDTDGEVMETYQVIGIPTTLILDEEGTIVKRYNGVLTEEIIDEIMDIH</sequence>
<dbReference type="AlphaFoldDB" id="Q9K8Y4"/>
<dbReference type="SUPFAM" id="SSF52833">
    <property type="entry name" value="Thioredoxin-like"/>
    <property type="match status" value="1"/>
</dbReference>
<dbReference type="RefSeq" id="WP_010899015.1">
    <property type="nucleotide sequence ID" value="NC_002570.2"/>
</dbReference>
<dbReference type="PANTHER" id="PTHR42852">
    <property type="entry name" value="THIOL:DISULFIDE INTERCHANGE PROTEIN DSBE"/>
    <property type="match status" value="1"/>
</dbReference>
<dbReference type="KEGG" id="bha:BH2868"/>
<dbReference type="STRING" id="272558.gene:10728778"/>
<dbReference type="Proteomes" id="UP000001258">
    <property type="component" value="Chromosome"/>
</dbReference>
<evidence type="ECO:0000259" key="2">
    <source>
        <dbReference type="PROSITE" id="PS51352"/>
    </source>
</evidence>
<protein>
    <submittedName>
        <fullName evidence="3">Thiol/disulfide interchange protein</fullName>
    </submittedName>
</protein>
<dbReference type="OrthoDB" id="25753at2"/>
<dbReference type="Gene3D" id="3.40.30.10">
    <property type="entry name" value="Glutaredoxin"/>
    <property type="match status" value="1"/>
</dbReference>
<dbReference type="PANTHER" id="PTHR42852:SF13">
    <property type="entry name" value="PROTEIN DIPZ"/>
    <property type="match status" value="1"/>
</dbReference>
<dbReference type="EMBL" id="BA000004">
    <property type="protein sequence ID" value="BAB06587.1"/>
    <property type="molecule type" value="Genomic_DNA"/>
</dbReference>
<dbReference type="GO" id="GO:0016491">
    <property type="term" value="F:oxidoreductase activity"/>
    <property type="evidence" value="ECO:0007669"/>
    <property type="project" value="InterPro"/>
</dbReference>
<evidence type="ECO:0000313" key="3">
    <source>
        <dbReference type="EMBL" id="BAB06587.1"/>
    </source>
</evidence>
<gene>
    <name evidence="3" type="ordered locus">BH2868</name>
</gene>
<evidence type="ECO:0000256" key="1">
    <source>
        <dbReference type="ARBA" id="ARBA00023157"/>
    </source>
</evidence>
<organism evidence="3 4">
    <name type="scientific">Halalkalibacterium halodurans (strain ATCC BAA-125 / DSM 18197 / FERM 7344 / JCM 9153 / C-125)</name>
    <name type="common">Bacillus halodurans</name>
    <dbReference type="NCBI Taxonomy" id="272558"/>
    <lineage>
        <taxon>Bacteria</taxon>
        <taxon>Bacillati</taxon>
        <taxon>Bacillota</taxon>
        <taxon>Bacilli</taxon>
        <taxon>Bacillales</taxon>
        <taxon>Bacillaceae</taxon>
        <taxon>Halalkalibacterium (ex Joshi et al. 2022)</taxon>
    </lineage>
</organism>
<dbReference type="eggNOG" id="COG0526">
    <property type="taxonomic scope" value="Bacteria"/>
</dbReference>
<dbReference type="InterPro" id="IPR013766">
    <property type="entry name" value="Thioredoxin_domain"/>
</dbReference>
<name>Q9K8Y4_HALH5</name>
<dbReference type="GO" id="GO:0016209">
    <property type="term" value="F:antioxidant activity"/>
    <property type="evidence" value="ECO:0007669"/>
    <property type="project" value="InterPro"/>
</dbReference>
<evidence type="ECO:0000313" key="4">
    <source>
        <dbReference type="Proteomes" id="UP000001258"/>
    </source>
</evidence>